<dbReference type="AlphaFoldDB" id="A0A2P4P6M0"/>
<keyword evidence="1" id="KW-0732">Signal</keyword>
<accession>A0A2P4P6M0</accession>
<evidence type="ECO:0000313" key="3">
    <source>
        <dbReference type="Proteomes" id="UP000018888"/>
    </source>
</evidence>
<comment type="caution">
    <text evidence="2">The sequence shown here is derived from an EMBL/GenBank/DDBJ whole genome shotgun (WGS) entry which is preliminary data.</text>
</comment>
<dbReference type="Proteomes" id="UP000018888">
    <property type="component" value="Unassembled WGS sequence"/>
</dbReference>
<protein>
    <submittedName>
        <fullName evidence="2">Uncharacterized protein</fullName>
    </submittedName>
</protein>
<reference evidence="2 3" key="2">
    <citation type="journal article" date="2018" name="New Phytol.">
        <title>High intraspecific genome diversity in the model arbuscular mycorrhizal symbiont Rhizophagus irregularis.</title>
        <authorList>
            <person name="Chen E.C.H."/>
            <person name="Morin E."/>
            <person name="Beaudet D."/>
            <person name="Noel J."/>
            <person name="Yildirir G."/>
            <person name="Ndikumana S."/>
            <person name="Charron P."/>
            <person name="St-Onge C."/>
            <person name="Giorgi J."/>
            <person name="Kruger M."/>
            <person name="Marton T."/>
            <person name="Ropars J."/>
            <person name="Grigoriev I.V."/>
            <person name="Hainaut M."/>
            <person name="Henrissat B."/>
            <person name="Roux C."/>
            <person name="Martin F."/>
            <person name="Corradi N."/>
        </authorList>
    </citation>
    <scope>NUCLEOTIDE SEQUENCE [LARGE SCALE GENOMIC DNA]</scope>
    <source>
        <strain evidence="2 3">DAOM 197198</strain>
    </source>
</reference>
<keyword evidence="3" id="KW-1185">Reference proteome</keyword>
<sequence length="117" mass="13263">MGWECRSLLLSPFSLRLPLGMWVVSVGWECVGLCMGWECGSVGCRSIFSGQATGLVGEKKKADHKGYRMEASFGVSHGKNYFCHNLRYCDAAFYSEDSIRYHNKLWEDKLSSYMAKD</sequence>
<dbReference type="EMBL" id="AUPC02000359">
    <property type="protein sequence ID" value="POG61035.1"/>
    <property type="molecule type" value="Genomic_DNA"/>
</dbReference>
<gene>
    <name evidence="2" type="ORF">GLOIN_2v1486571</name>
</gene>
<feature type="signal peptide" evidence="1">
    <location>
        <begin position="1"/>
        <end position="36"/>
    </location>
</feature>
<name>A0A2P4P6M0_RHIID</name>
<evidence type="ECO:0000256" key="1">
    <source>
        <dbReference type="SAM" id="SignalP"/>
    </source>
</evidence>
<reference evidence="2 3" key="1">
    <citation type="journal article" date="2013" name="Proc. Natl. Acad. Sci. U.S.A.">
        <title>Genome of an arbuscular mycorrhizal fungus provides insight into the oldest plant symbiosis.</title>
        <authorList>
            <person name="Tisserant E."/>
            <person name="Malbreil M."/>
            <person name="Kuo A."/>
            <person name="Kohler A."/>
            <person name="Symeonidi A."/>
            <person name="Balestrini R."/>
            <person name="Charron P."/>
            <person name="Duensing N."/>
            <person name="Frei Dit Frey N."/>
            <person name="Gianinazzi-Pearson V."/>
            <person name="Gilbert L.B."/>
            <person name="Handa Y."/>
            <person name="Herr J.R."/>
            <person name="Hijri M."/>
            <person name="Koul R."/>
            <person name="Kawaguchi M."/>
            <person name="Krajinski F."/>
            <person name="Lammers P.J."/>
            <person name="Masclaux F.G."/>
            <person name="Murat C."/>
            <person name="Morin E."/>
            <person name="Ndikumana S."/>
            <person name="Pagni M."/>
            <person name="Petitpierre D."/>
            <person name="Requena N."/>
            <person name="Rosikiewicz P."/>
            <person name="Riley R."/>
            <person name="Saito K."/>
            <person name="San Clemente H."/>
            <person name="Shapiro H."/>
            <person name="van Tuinen D."/>
            <person name="Becard G."/>
            <person name="Bonfante P."/>
            <person name="Paszkowski U."/>
            <person name="Shachar-Hill Y.Y."/>
            <person name="Tuskan G.A."/>
            <person name="Young P.W."/>
            <person name="Sanders I.R."/>
            <person name="Henrissat B."/>
            <person name="Rensing S.A."/>
            <person name="Grigoriev I.V."/>
            <person name="Corradi N."/>
            <person name="Roux C."/>
            <person name="Martin F."/>
        </authorList>
    </citation>
    <scope>NUCLEOTIDE SEQUENCE [LARGE SCALE GENOMIC DNA]</scope>
    <source>
        <strain evidence="2 3">DAOM 197198</strain>
    </source>
</reference>
<feature type="chain" id="PRO_5015122242" evidence="1">
    <location>
        <begin position="37"/>
        <end position="117"/>
    </location>
</feature>
<evidence type="ECO:0000313" key="2">
    <source>
        <dbReference type="EMBL" id="POG61035.1"/>
    </source>
</evidence>
<organism evidence="2 3">
    <name type="scientific">Rhizophagus irregularis (strain DAOM 181602 / DAOM 197198 / MUCL 43194)</name>
    <name type="common">Arbuscular mycorrhizal fungus</name>
    <name type="synonym">Glomus intraradices</name>
    <dbReference type="NCBI Taxonomy" id="747089"/>
    <lineage>
        <taxon>Eukaryota</taxon>
        <taxon>Fungi</taxon>
        <taxon>Fungi incertae sedis</taxon>
        <taxon>Mucoromycota</taxon>
        <taxon>Glomeromycotina</taxon>
        <taxon>Glomeromycetes</taxon>
        <taxon>Glomerales</taxon>
        <taxon>Glomeraceae</taxon>
        <taxon>Rhizophagus</taxon>
    </lineage>
</organism>
<proteinExistence type="predicted"/>